<gene>
    <name evidence="2" type="ORF">KCX82_20105</name>
</gene>
<accession>A0A8J7W3G4</accession>
<keyword evidence="1" id="KW-1133">Transmembrane helix</keyword>
<reference evidence="2" key="2">
    <citation type="submission" date="2021-04" db="EMBL/GenBank/DDBJ databases">
        <authorList>
            <person name="Liu J."/>
        </authorList>
    </citation>
    <scope>NUCLEOTIDE SEQUENCE</scope>
    <source>
        <strain evidence="2">BAD-6</strain>
    </source>
</reference>
<evidence type="ECO:0000256" key="1">
    <source>
        <dbReference type="SAM" id="Phobius"/>
    </source>
</evidence>
<organism evidence="2 3">
    <name type="scientific">Sinanaerobacter chloroacetimidivorans</name>
    <dbReference type="NCBI Taxonomy" id="2818044"/>
    <lineage>
        <taxon>Bacteria</taxon>
        <taxon>Bacillati</taxon>
        <taxon>Bacillota</taxon>
        <taxon>Clostridia</taxon>
        <taxon>Peptostreptococcales</taxon>
        <taxon>Anaerovoracaceae</taxon>
        <taxon>Sinanaerobacter</taxon>
    </lineage>
</organism>
<dbReference type="RefSeq" id="WP_227020306.1">
    <property type="nucleotide sequence ID" value="NZ_JAGSND010000022.1"/>
</dbReference>
<keyword evidence="1" id="KW-0812">Transmembrane</keyword>
<feature type="transmembrane region" description="Helical" evidence="1">
    <location>
        <begin position="9"/>
        <end position="30"/>
    </location>
</feature>
<evidence type="ECO:0000313" key="2">
    <source>
        <dbReference type="EMBL" id="MBR0600192.1"/>
    </source>
</evidence>
<name>A0A8J7W3G4_9FIRM</name>
<reference evidence="2" key="1">
    <citation type="submission" date="2021-04" db="EMBL/GenBank/DDBJ databases">
        <title>Sinoanaerobacter chloroacetimidivorans sp. nov., an obligate anaerobic bacterium isolated from anaerobic sludge.</title>
        <authorList>
            <person name="Bao Y."/>
        </authorList>
    </citation>
    <scope>NUCLEOTIDE SEQUENCE</scope>
    <source>
        <strain evidence="2">BAD-6</strain>
    </source>
</reference>
<protein>
    <submittedName>
        <fullName evidence="2">Uncharacterized protein</fullName>
    </submittedName>
</protein>
<dbReference type="EMBL" id="JAGSND010000022">
    <property type="protein sequence ID" value="MBR0600192.1"/>
    <property type="molecule type" value="Genomic_DNA"/>
</dbReference>
<keyword evidence="1" id="KW-0472">Membrane</keyword>
<keyword evidence="3" id="KW-1185">Reference proteome</keyword>
<sequence length="139" mass="15669">MKKLNKRKIITGVVVLAVIILLVFIPKPVYVEFSEPKQPNELIEMFQNISITNIKVHAVGVNYSGGGIVENLDDIEPLLKDMESDNGELVGITNIEFSTSGTDLIYLMTHKKDHDIAAIYVFNVILGRIEDQIERLVFR</sequence>
<proteinExistence type="predicted"/>
<dbReference type="AlphaFoldDB" id="A0A8J7W3G4"/>
<dbReference type="Proteomes" id="UP000675664">
    <property type="component" value="Unassembled WGS sequence"/>
</dbReference>
<evidence type="ECO:0000313" key="3">
    <source>
        <dbReference type="Proteomes" id="UP000675664"/>
    </source>
</evidence>
<comment type="caution">
    <text evidence="2">The sequence shown here is derived from an EMBL/GenBank/DDBJ whole genome shotgun (WGS) entry which is preliminary data.</text>
</comment>